<evidence type="ECO:0000313" key="9">
    <source>
        <dbReference type="Proteomes" id="UP000319578"/>
    </source>
</evidence>
<dbReference type="InterPro" id="IPR019820">
    <property type="entry name" value="Sec-indep_translocase_CS"/>
</dbReference>
<feature type="transmembrane region" description="Helical" evidence="5">
    <location>
        <begin position="110"/>
        <end position="135"/>
    </location>
</feature>
<gene>
    <name evidence="5 6" type="primary">tatC</name>
    <name evidence="7" type="ORF">ADS79_13650</name>
    <name evidence="6" type="ORF">BRE01_64810</name>
</gene>
<dbReference type="Proteomes" id="UP000036834">
    <property type="component" value="Unassembled WGS sequence"/>
</dbReference>
<evidence type="ECO:0000256" key="2">
    <source>
        <dbReference type="ARBA" id="ARBA00022692"/>
    </source>
</evidence>
<reference evidence="6 9" key="3">
    <citation type="submission" date="2019-06" db="EMBL/GenBank/DDBJ databases">
        <title>Whole genome shotgun sequence of Brevibacillus reuszeri NBRC 15719.</title>
        <authorList>
            <person name="Hosoyama A."/>
            <person name="Uohara A."/>
            <person name="Ohji S."/>
            <person name="Ichikawa N."/>
        </authorList>
    </citation>
    <scope>NUCLEOTIDE SEQUENCE [LARGE SCALE GENOMIC DNA]</scope>
    <source>
        <strain evidence="6 9">NBRC 15719</strain>
    </source>
</reference>
<evidence type="ECO:0000256" key="3">
    <source>
        <dbReference type="ARBA" id="ARBA00022989"/>
    </source>
</evidence>
<dbReference type="GO" id="GO:0043953">
    <property type="term" value="P:protein transport by the Tat complex"/>
    <property type="evidence" value="ECO:0007669"/>
    <property type="project" value="UniProtKB-UniRule"/>
</dbReference>
<feature type="transmembrane region" description="Helical" evidence="5">
    <location>
        <begin position="155"/>
        <end position="181"/>
    </location>
</feature>
<comment type="similarity">
    <text evidence="5">Belongs to the TatC family.</text>
</comment>
<dbReference type="AlphaFoldDB" id="A0A0K9YVY5"/>
<evidence type="ECO:0000313" key="7">
    <source>
        <dbReference type="EMBL" id="KNB72874.1"/>
    </source>
</evidence>
<feature type="transmembrane region" description="Helical" evidence="5">
    <location>
        <begin position="67"/>
        <end position="89"/>
    </location>
</feature>
<dbReference type="GO" id="GO:0009977">
    <property type="term" value="F:proton motive force dependent protein transmembrane transporter activity"/>
    <property type="evidence" value="ECO:0007669"/>
    <property type="project" value="TreeGrafter"/>
</dbReference>
<keyword evidence="2 5" id="KW-0812">Transmembrane</keyword>
<keyword evidence="9" id="KW-1185">Reference proteome</keyword>
<feature type="transmembrane region" description="Helical" evidence="5">
    <location>
        <begin position="20"/>
        <end position="42"/>
    </location>
</feature>
<keyword evidence="5" id="KW-0813">Transport</keyword>
<dbReference type="NCBIfam" id="TIGR00945">
    <property type="entry name" value="tatC"/>
    <property type="match status" value="1"/>
</dbReference>
<dbReference type="EMBL" id="LGIQ01000007">
    <property type="protein sequence ID" value="KNB72874.1"/>
    <property type="molecule type" value="Genomic_DNA"/>
</dbReference>
<dbReference type="PANTHER" id="PTHR30371">
    <property type="entry name" value="SEC-INDEPENDENT PROTEIN TRANSLOCASE PROTEIN TATC"/>
    <property type="match status" value="1"/>
</dbReference>
<dbReference type="GO" id="GO:0065002">
    <property type="term" value="P:intracellular protein transmembrane transport"/>
    <property type="evidence" value="ECO:0007669"/>
    <property type="project" value="TreeGrafter"/>
</dbReference>
<reference evidence="8" key="1">
    <citation type="submission" date="2015-07" db="EMBL/GenBank/DDBJ databases">
        <title>Genome sequencing project for genomic taxonomy and phylogenomics of Bacillus-like bacteria.</title>
        <authorList>
            <person name="Liu B."/>
            <person name="Wang J."/>
            <person name="Zhu Y."/>
            <person name="Liu G."/>
            <person name="Chen Q."/>
            <person name="Chen Z."/>
            <person name="Lan J."/>
            <person name="Che J."/>
            <person name="Ge C."/>
            <person name="Shi H."/>
            <person name="Pan Z."/>
            <person name="Liu X."/>
        </authorList>
    </citation>
    <scope>NUCLEOTIDE SEQUENCE [LARGE SCALE GENOMIC DNA]</scope>
    <source>
        <strain evidence="8">DSM 9887</strain>
    </source>
</reference>
<dbReference type="STRING" id="54915.ADS79_13650"/>
<dbReference type="HAMAP" id="MF_00902">
    <property type="entry name" value="TatC"/>
    <property type="match status" value="1"/>
</dbReference>
<evidence type="ECO:0000256" key="5">
    <source>
        <dbReference type="HAMAP-Rule" id="MF_00902"/>
    </source>
</evidence>
<dbReference type="RefSeq" id="WP_049738921.1">
    <property type="nucleotide sequence ID" value="NZ_BJON01000034.1"/>
</dbReference>
<dbReference type="PANTHER" id="PTHR30371:SF4">
    <property type="entry name" value="SEC-INDEPENDENT PROTEIN TRANSLOCASE PROTEIN TATCD"/>
    <property type="match status" value="1"/>
</dbReference>
<name>A0A0K9YVY5_9BACL</name>
<evidence type="ECO:0000256" key="4">
    <source>
        <dbReference type="ARBA" id="ARBA00023136"/>
    </source>
</evidence>
<dbReference type="Pfam" id="PF00902">
    <property type="entry name" value="TatC"/>
    <property type="match status" value="1"/>
</dbReference>
<dbReference type="PATRIC" id="fig|54915.3.peg.1732"/>
<reference evidence="7" key="2">
    <citation type="submission" date="2015-07" db="EMBL/GenBank/DDBJ databases">
        <title>MeaNS - Measles Nucleotide Surveillance Program.</title>
        <authorList>
            <person name="Tran T."/>
            <person name="Druce J."/>
        </authorList>
    </citation>
    <scope>NUCLEOTIDE SEQUENCE</scope>
    <source>
        <strain evidence="7">DSM 9887</strain>
    </source>
</reference>
<dbReference type="PROSITE" id="PS01218">
    <property type="entry name" value="TATC"/>
    <property type="match status" value="1"/>
</dbReference>
<feature type="transmembrane region" description="Helical" evidence="5">
    <location>
        <begin position="193"/>
        <end position="211"/>
    </location>
</feature>
<keyword evidence="5" id="KW-1003">Cell membrane</keyword>
<dbReference type="Proteomes" id="UP000319578">
    <property type="component" value="Unassembled WGS sequence"/>
</dbReference>
<dbReference type="PRINTS" id="PR01840">
    <property type="entry name" value="TATCFAMILY"/>
</dbReference>
<keyword evidence="3 5" id="KW-1133">Transmembrane helix</keyword>
<comment type="function">
    <text evidence="5">Part of the twin-arginine translocation (Tat) system that transports large folded proteins containing a characteristic twin-arginine motif in their signal peptide across membranes.</text>
</comment>
<organism evidence="7 8">
    <name type="scientific">Brevibacillus reuszeri</name>
    <dbReference type="NCBI Taxonomy" id="54915"/>
    <lineage>
        <taxon>Bacteria</taxon>
        <taxon>Bacillati</taxon>
        <taxon>Bacillota</taxon>
        <taxon>Bacilli</taxon>
        <taxon>Bacillales</taxon>
        <taxon>Paenibacillaceae</taxon>
        <taxon>Brevibacillus</taxon>
    </lineage>
</organism>
<accession>A0A0K9YVY5</accession>
<comment type="subcellular location">
    <subcellularLocation>
        <location evidence="5">Cell membrane</location>
        <topology evidence="5">Multi-pass membrane protein</topology>
    </subcellularLocation>
    <subcellularLocation>
        <location evidence="1">Membrane</location>
        <topology evidence="1">Multi-pass membrane protein</topology>
    </subcellularLocation>
</comment>
<keyword evidence="4 5" id="KW-0472">Membrane</keyword>
<feature type="transmembrane region" description="Helical" evidence="5">
    <location>
        <begin position="217"/>
        <end position="235"/>
    </location>
</feature>
<dbReference type="OrthoDB" id="9777044at2"/>
<keyword evidence="5" id="KW-0653">Protein transport</keyword>
<dbReference type="EMBL" id="BJON01000034">
    <property type="protein sequence ID" value="GED72779.1"/>
    <property type="molecule type" value="Genomic_DNA"/>
</dbReference>
<dbReference type="InterPro" id="IPR002033">
    <property type="entry name" value="TatC"/>
</dbReference>
<dbReference type="GO" id="GO:0033281">
    <property type="term" value="C:TAT protein transport complex"/>
    <property type="evidence" value="ECO:0007669"/>
    <property type="project" value="UniProtKB-UniRule"/>
</dbReference>
<proteinExistence type="inferred from homology"/>
<evidence type="ECO:0000313" key="6">
    <source>
        <dbReference type="EMBL" id="GED72779.1"/>
    </source>
</evidence>
<protein>
    <recommendedName>
        <fullName evidence="5">Sec-independent protein translocase protein TatC</fullName>
    </recommendedName>
</protein>
<comment type="caution">
    <text evidence="7">The sequence shown here is derived from an EMBL/GenBank/DDBJ whole genome shotgun (WGS) entry which is preliminary data.</text>
</comment>
<sequence>MKRKKKIAVFNHLVELRKRIVWVILVFVLMFMVGLYFAGPIIEYLKVKPMADGVPVISLHPSDALRVYMQFAALVGGLGTLPVALYHMWKFVSKGLSEKERRAAFFFIPAAFFLFVIGILFGYYIIFSMMMQFLADLSHNMGITTKYGIGSYFDFMFQLVVPIGVLFELPIVVMFLTRLRIINPKFLSKMRRFAYFGIVVVTFILTPPELVTEILTTIPLLLLYELSIWLSKIIYRKQQMEDAMLDTENEPMVSS</sequence>
<evidence type="ECO:0000256" key="1">
    <source>
        <dbReference type="ARBA" id="ARBA00004141"/>
    </source>
</evidence>
<evidence type="ECO:0000313" key="8">
    <source>
        <dbReference type="Proteomes" id="UP000036834"/>
    </source>
</evidence>
<comment type="subunit">
    <text evidence="5">Forms a complex with TatA.</text>
</comment>
<keyword evidence="5" id="KW-0811">Translocation</keyword>